<feature type="compositionally biased region" description="Basic and acidic residues" evidence="1">
    <location>
        <begin position="93"/>
        <end position="108"/>
    </location>
</feature>
<feature type="region of interest" description="Disordered" evidence="1">
    <location>
        <begin position="1"/>
        <end position="203"/>
    </location>
</feature>
<feature type="non-terminal residue" evidence="2">
    <location>
        <position position="1"/>
    </location>
</feature>
<reference evidence="2" key="1">
    <citation type="submission" date="2020-02" db="EMBL/GenBank/DDBJ databases">
        <authorList>
            <person name="Meier V. D."/>
        </authorList>
    </citation>
    <scope>NUCLEOTIDE SEQUENCE</scope>
    <source>
        <strain evidence="2">AVDCRST_MAG12</strain>
    </source>
</reference>
<gene>
    <name evidence="2" type="ORF">AVDCRST_MAG12-923</name>
</gene>
<feature type="compositionally biased region" description="Basic and acidic residues" evidence="1">
    <location>
        <begin position="1"/>
        <end position="12"/>
    </location>
</feature>
<dbReference type="EMBL" id="CADCVK010000149">
    <property type="protein sequence ID" value="CAA9472852.1"/>
    <property type="molecule type" value="Genomic_DNA"/>
</dbReference>
<proteinExistence type="predicted"/>
<accession>A0A6J4RME8</accession>
<feature type="compositionally biased region" description="Basic residues" evidence="1">
    <location>
        <begin position="138"/>
        <end position="174"/>
    </location>
</feature>
<organism evidence="2">
    <name type="scientific">uncultured Rubrobacteraceae bacterium</name>
    <dbReference type="NCBI Taxonomy" id="349277"/>
    <lineage>
        <taxon>Bacteria</taxon>
        <taxon>Bacillati</taxon>
        <taxon>Actinomycetota</taxon>
        <taxon>Rubrobacteria</taxon>
        <taxon>Rubrobacterales</taxon>
        <taxon>Rubrobacteraceae</taxon>
        <taxon>environmental samples</taxon>
    </lineage>
</organism>
<protein>
    <submittedName>
        <fullName evidence="2">FIG140336: TPR domain protein</fullName>
    </submittedName>
</protein>
<evidence type="ECO:0000313" key="2">
    <source>
        <dbReference type="EMBL" id="CAA9472852.1"/>
    </source>
</evidence>
<name>A0A6J4RME8_9ACTN</name>
<dbReference type="AlphaFoldDB" id="A0A6J4RME8"/>
<sequence length="203" mass="23416">EAPLPDARRARDPGGLYRPDLAPEPRPASRGCLRGVFPAHDPTPLHRRLRGGPPLRHGPRHGRELPPCPPRLPRRRRHPDGAHDPRRHPGGTPRRDRLPQRRLREGRRPLRRPHRPPPPPPLLLRPRRQPRRLGQPRDRRRGRRPRHKTRPQTRHRLLQPRLGPRRHRRARQGPRRPAEGVPGGLEQGPTPRRRGGDGQPGAV</sequence>
<evidence type="ECO:0000256" key="1">
    <source>
        <dbReference type="SAM" id="MobiDB-lite"/>
    </source>
</evidence>
<feature type="non-terminal residue" evidence="2">
    <location>
        <position position="203"/>
    </location>
</feature>